<dbReference type="GO" id="GO:0043190">
    <property type="term" value="C:ATP-binding cassette (ABC) transporter complex"/>
    <property type="evidence" value="ECO:0007669"/>
    <property type="project" value="InterPro"/>
</dbReference>
<dbReference type="InterPro" id="IPR030678">
    <property type="entry name" value="Peptide/Ni-bd"/>
</dbReference>
<dbReference type="Gene3D" id="3.10.105.10">
    <property type="entry name" value="Dipeptide-binding Protein, Domain 3"/>
    <property type="match status" value="1"/>
</dbReference>
<keyword evidence="4 5" id="KW-0732">Signal</keyword>
<name>A0A1G7F906_9PROT</name>
<evidence type="ECO:0000259" key="6">
    <source>
        <dbReference type="Pfam" id="PF00496"/>
    </source>
</evidence>
<comment type="subcellular location">
    <subcellularLocation>
        <location evidence="1">Periplasm</location>
    </subcellularLocation>
</comment>
<dbReference type="OrthoDB" id="9803988at2"/>
<dbReference type="Gene3D" id="3.90.76.10">
    <property type="entry name" value="Dipeptide-binding Protein, Domain 1"/>
    <property type="match status" value="1"/>
</dbReference>
<dbReference type="PANTHER" id="PTHR30290:SF9">
    <property type="entry name" value="OLIGOPEPTIDE-BINDING PROTEIN APPA"/>
    <property type="match status" value="1"/>
</dbReference>
<dbReference type="InterPro" id="IPR000914">
    <property type="entry name" value="SBP_5_dom"/>
</dbReference>
<dbReference type="GO" id="GO:0015833">
    <property type="term" value="P:peptide transport"/>
    <property type="evidence" value="ECO:0007669"/>
    <property type="project" value="TreeGrafter"/>
</dbReference>
<evidence type="ECO:0000256" key="3">
    <source>
        <dbReference type="ARBA" id="ARBA00022448"/>
    </source>
</evidence>
<organism evidence="7 8">
    <name type="scientific">Rhodospira trueperi</name>
    <dbReference type="NCBI Taxonomy" id="69960"/>
    <lineage>
        <taxon>Bacteria</taxon>
        <taxon>Pseudomonadati</taxon>
        <taxon>Pseudomonadota</taxon>
        <taxon>Alphaproteobacteria</taxon>
        <taxon>Rhodospirillales</taxon>
        <taxon>Rhodospirillaceae</taxon>
        <taxon>Rhodospira</taxon>
    </lineage>
</organism>
<accession>A0A1G7F906</accession>
<dbReference type="GO" id="GO:1904680">
    <property type="term" value="F:peptide transmembrane transporter activity"/>
    <property type="evidence" value="ECO:0007669"/>
    <property type="project" value="TreeGrafter"/>
</dbReference>
<dbReference type="RefSeq" id="WP_092787222.1">
    <property type="nucleotide sequence ID" value="NZ_FNAP01000010.1"/>
</dbReference>
<keyword evidence="3" id="KW-0813">Transport</keyword>
<dbReference type="Gene3D" id="3.40.190.10">
    <property type="entry name" value="Periplasmic binding protein-like II"/>
    <property type="match status" value="1"/>
</dbReference>
<dbReference type="PIRSF" id="PIRSF002741">
    <property type="entry name" value="MppA"/>
    <property type="match status" value="1"/>
</dbReference>
<dbReference type="GO" id="GO:0030288">
    <property type="term" value="C:outer membrane-bounded periplasmic space"/>
    <property type="evidence" value="ECO:0007669"/>
    <property type="project" value="UniProtKB-ARBA"/>
</dbReference>
<evidence type="ECO:0000256" key="1">
    <source>
        <dbReference type="ARBA" id="ARBA00004418"/>
    </source>
</evidence>
<evidence type="ECO:0000313" key="7">
    <source>
        <dbReference type="EMBL" id="SDE71995.1"/>
    </source>
</evidence>
<dbReference type="InterPro" id="IPR039424">
    <property type="entry name" value="SBP_5"/>
</dbReference>
<reference evidence="7 8" key="1">
    <citation type="submission" date="2016-10" db="EMBL/GenBank/DDBJ databases">
        <authorList>
            <person name="de Groot N.N."/>
        </authorList>
    </citation>
    <scope>NUCLEOTIDE SEQUENCE [LARGE SCALE GENOMIC DNA]</scope>
    <source>
        <strain evidence="7 8">ATCC 700224</strain>
    </source>
</reference>
<dbReference type="SUPFAM" id="SSF53850">
    <property type="entry name" value="Periplasmic binding protein-like II"/>
    <property type="match status" value="1"/>
</dbReference>
<dbReference type="PANTHER" id="PTHR30290">
    <property type="entry name" value="PERIPLASMIC BINDING COMPONENT OF ABC TRANSPORTER"/>
    <property type="match status" value="1"/>
</dbReference>
<evidence type="ECO:0000256" key="5">
    <source>
        <dbReference type="SAM" id="SignalP"/>
    </source>
</evidence>
<feature type="chain" id="PRO_5011449378" evidence="5">
    <location>
        <begin position="28"/>
        <end position="527"/>
    </location>
</feature>
<dbReference type="Proteomes" id="UP000199412">
    <property type="component" value="Unassembled WGS sequence"/>
</dbReference>
<feature type="signal peptide" evidence="5">
    <location>
        <begin position="1"/>
        <end position="27"/>
    </location>
</feature>
<comment type="similarity">
    <text evidence="2">Belongs to the bacterial solute-binding protein 5 family.</text>
</comment>
<gene>
    <name evidence="7" type="ORF">SAMN05421720_110155</name>
</gene>
<dbReference type="EMBL" id="FNAP01000010">
    <property type="protein sequence ID" value="SDE71995.1"/>
    <property type="molecule type" value="Genomic_DNA"/>
</dbReference>
<sequence>MTFHFTKAATVALMGVGLALGAPLIGAAPAEAKTLRMAYDADPVSLDPQEQLSGGTLQFSHMVFDPLVRFTKELEFEPRLAESWEQIDDRTMRFHLREGVTFHSGNPFTAEDVVFTMERMKQSPDFKGLFEPFVGAVAIDEHTVDLVTKEPYPLVLNLATYLFPMDKAFYTGTDENGQPKDALVKHGNTFASTQASGTGPFVVRSREQGVRLEFERFADYWDTESPGNVTEIIFTPIKEAPTRVASLLSGGVDFIAPVPPTDLERLGNDDSINLVTMSGTRIITFQMNQERVEAFQDPRVRQAIVYAINNAGIVDKIMKGFGTVAAQQSAAGQAGHAPELEPRFDVEKAKALMEEAGYADGFSITMMAPNNRYVNDAKIAEAAAAMLAKINIDVDLTTMPKAQYWPEFDKRAADIMMIGWHPDTEDSANYTEYLLMTPDAETGYGQYNSGNYSNPEVDEMIVQSRTMVDLEARSALLQDVERKLYEDAAFVPLHWQNLSWAAAQGIHIEDIVNVMNFPYLGDLVIDD</sequence>
<evidence type="ECO:0000256" key="2">
    <source>
        <dbReference type="ARBA" id="ARBA00005695"/>
    </source>
</evidence>
<dbReference type="CDD" id="cd08498">
    <property type="entry name" value="PBP2_NikA_DppA_OppA_like_2"/>
    <property type="match status" value="1"/>
</dbReference>
<evidence type="ECO:0000256" key="4">
    <source>
        <dbReference type="ARBA" id="ARBA00022729"/>
    </source>
</evidence>
<proteinExistence type="inferred from homology"/>
<feature type="domain" description="Solute-binding protein family 5" evidence="6">
    <location>
        <begin position="75"/>
        <end position="435"/>
    </location>
</feature>
<protein>
    <submittedName>
        <fullName evidence="7">Peptide/nickel transport system substrate-binding protein</fullName>
    </submittedName>
</protein>
<dbReference type="Pfam" id="PF00496">
    <property type="entry name" value="SBP_bac_5"/>
    <property type="match status" value="1"/>
</dbReference>
<evidence type="ECO:0000313" key="8">
    <source>
        <dbReference type="Proteomes" id="UP000199412"/>
    </source>
</evidence>
<dbReference type="AlphaFoldDB" id="A0A1G7F906"/>
<keyword evidence="8" id="KW-1185">Reference proteome</keyword>
<dbReference type="STRING" id="69960.SAMN05421720_110155"/>